<keyword evidence="2" id="KW-0378">Hydrolase</keyword>
<feature type="domain" description="YgjP-like metallopeptidase" evidence="1">
    <location>
        <begin position="22"/>
        <end position="228"/>
    </location>
</feature>
<reference evidence="2" key="1">
    <citation type="submission" date="2012-04" db="EMBL/GenBank/DDBJ databases">
        <title>Finished genome of Dactylococcopsis salina PCC 8305.</title>
        <authorList>
            <consortium name="US DOE Joint Genome Institute"/>
            <person name="Gugger M."/>
            <person name="Coursin T."/>
            <person name="Rippka R."/>
            <person name="Tandeau De Marsac N."/>
            <person name="Huntemann M."/>
            <person name="Wei C.-L."/>
            <person name="Han J."/>
            <person name="Detter J.C."/>
            <person name="Han C."/>
            <person name="Tapia R."/>
            <person name="Daligault H."/>
            <person name="Chen A."/>
            <person name="Krypides N."/>
            <person name="Mavromatis K."/>
            <person name="Markowitz V."/>
            <person name="Szeto E."/>
            <person name="Ivanova N."/>
            <person name="Ovchinnikova G."/>
            <person name="Pagani I."/>
            <person name="Pati A."/>
            <person name="Goodwin L."/>
            <person name="Peters L."/>
            <person name="Pitluck S."/>
            <person name="Woyke T."/>
            <person name="Kerfeld C."/>
        </authorList>
    </citation>
    <scope>NUCLEOTIDE SEQUENCE [LARGE SCALE GENOMIC DNA]</scope>
    <source>
        <strain evidence="2">PCC 8305</strain>
    </source>
</reference>
<dbReference type="GO" id="GO:0016787">
    <property type="term" value="F:hydrolase activity"/>
    <property type="evidence" value="ECO:0007669"/>
    <property type="project" value="UniProtKB-KW"/>
</dbReference>
<dbReference type="Pfam" id="PF01863">
    <property type="entry name" value="YgjP-like"/>
    <property type="match status" value="1"/>
</dbReference>
<dbReference type="OrthoDB" id="9811177at2"/>
<dbReference type="EMBL" id="CP003944">
    <property type="protein sequence ID" value="AFZ50739.1"/>
    <property type="molecule type" value="Genomic_DNA"/>
</dbReference>
<dbReference type="KEGG" id="dsl:Dacsa_2106"/>
<dbReference type="PANTHER" id="PTHR30399:SF1">
    <property type="entry name" value="UTP PYROPHOSPHATASE"/>
    <property type="match status" value="1"/>
</dbReference>
<dbReference type="eggNOG" id="COG1451">
    <property type="taxonomic scope" value="Bacteria"/>
</dbReference>
<gene>
    <name evidence="2" type="ORF">Dacsa_2106</name>
</gene>
<evidence type="ECO:0000313" key="3">
    <source>
        <dbReference type="Proteomes" id="UP000010482"/>
    </source>
</evidence>
<organism evidence="2 3">
    <name type="scientific">Dactylococcopsis salina (strain PCC 8305)</name>
    <name type="common">Myxobactron salinum</name>
    <dbReference type="NCBI Taxonomy" id="13035"/>
    <lineage>
        <taxon>Bacteria</taxon>
        <taxon>Bacillati</taxon>
        <taxon>Cyanobacteriota</taxon>
        <taxon>Cyanophyceae</taxon>
        <taxon>Nodosilineales</taxon>
        <taxon>Cymatolegaceae</taxon>
        <taxon>Dactylococcopsis</taxon>
    </lineage>
</organism>
<dbReference type="RefSeq" id="WP_015229732.1">
    <property type="nucleotide sequence ID" value="NC_019780.1"/>
</dbReference>
<accession>K9YV23</accession>
<name>K9YV23_DACS8</name>
<dbReference type="InterPro" id="IPR002725">
    <property type="entry name" value="YgjP-like_metallopeptidase"/>
</dbReference>
<dbReference type="PANTHER" id="PTHR30399">
    <property type="entry name" value="UNCHARACTERIZED PROTEIN YGJP"/>
    <property type="match status" value="1"/>
</dbReference>
<dbReference type="AlphaFoldDB" id="K9YV23"/>
<dbReference type="Gene3D" id="3.30.2010.10">
    <property type="entry name" value="Metalloproteases ('zincins'), catalytic domain"/>
    <property type="match status" value="1"/>
</dbReference>
<dbReference type="Proteomes" id="UP000010482">
    <property type="component" value="Chromosome"/>
</dbReference>
<evidence type="ECO:0000313" key="2">
    <source>
        <dbReference type="EMBL" id="AFZ50739.1"/>
    </source>
</evidence>
<proteinExistence type="predicted"/>
<keyword evidence="3" id="KW-1185">Reference proteome</keyword>
<dbReference type="HOGENOM" id="CLU_065947_1_1_3"/>
<evidence type="ECO:0000259" key="1">
    <source>
        <dbReference type="Pfam" id="PF01863"/>
    </source>
</evidence>
<dbReference type="PATRIC" id="fig|13035.3.peg.2388"/>
<dbReference type="CDD" id="cd07344">
    <property type="entry name" value="M48_yhfN_like"/>
    <property type="match status" value="1"/>
</dbReference>
<protein>
    <submittedName>
        <fullName evidence="2">Metal-dependent hydrolase</fullName>
    </submittedName>
</protein>
<sequence length="235" mass="28353">MHQIEIGDLTINVTRKKIKNLNLSIHPPDGEIRISVPLHLDDESVRLFAISRLNWIKKNQAKMIAQPRQSQRKLVSGESHYFQGQRYLLNVIYRDRAPEVKIRNKTYIDLYVREGSSEEKRRDVLRNWYRQHLKTELPKLIEKWEKIMEVEVKDWGIKRMKTKWGTCNIQAQRIWLNLELAKKPPSCLEYVVVHEMTHFFERYHNQNFRNLMDQFLPNWRSCREELNQTPIETNC</sequence>
<dbReference type="InterPro" id="IPR053136">
    <property type="entry name" value="UTP_pyrophosphatase-like"/>
</dbReference>